<comment type="caution">
    <text evidence="8">The sequence shown here is derived from an EMBL/GenBank/DDBJ whole genome shotgun (WGS) entry which is preliminary data.</text>
</comment>
<dbReference type="Gene3D" id="2.40.50.140">
    <property type="entry name" value="Nucleic acid-binding proteins"/>
    <property type="match status" value="1"/>
</dbReference>
<dbReference type="EMBL" id="JASFZW010000006">
    <property type="protein sequence ID" value="KAK2077559.1"/>
    <property type="molecule type" value="Genomic_DNA"/>
</dbReference>
<dbReference type="CDD" id="cd04462">
    <property type="entry name" value="S1_RNAPII_Rpb7"/>
    <property type="match status" value="1"/>
</dbReference>
<evidence type="ECO:0008006" key="10">
    <source>
        <dbReference type="Google" id="ProtNLM"/>
    </source>
</evidence>
<dbReference type="InterPro" id="IPR045113">
    <property type="entry name" value="Rpb7-like"/>
</dbReference>
<dbReference type="SUPFAM" id="SSF50249">
    <property type="entry name" value="Nucleic acid-binding proteins"/>
    <property type="match status" value="1"/>
</dbReference>
<dbReference type="GO" id="GO:0031369">
    <property type="term" value="F:translation initiation factor binding"/>
    <property type="evidence" value="ECO:0007669"/>
    <property type="project" value="TreeGrafter"/>
</dbReference>
<dbReference type="InterPro" id="IPR003029">
    <property type="entry name" value="S1_domain"/>
</dbReference>
<comment type="subcellular location">
    <subcellularLocation>
        <location evidence="1">Nucleus</location>
    </subcellularLocation>
</comment>
<dbReference type="PANTHER" id="PTHR12709">
    <property type="entry name" value="DNA-DIRECTED RNA POLYMERASE II, III"/>
    <property type="match status" value="1"/>
</dbReference>
<dbReference type="Gene3D" id="3.30.1490.120">
    <property type="entry name" value="RNA polymerase Rpb7-like, N-terminal domain"/>
    <property type="match status" value="1"/>
</dbReference>
<dbReference type="GO" id="GO:0060213">
    <property type="term" value="P:positive regulation of nuclear-transcribed mRNA poly(A) tail shortening"/>
    <property type="evidence" value="ECO:0007669"/>
    <property type="project" value="TreeGrafter"/>
</dbReference>
<evidence type="ECO:0000313" key="8">
    <source>
        <dbReference type="EMBL" id="KAK2077559.1"/>
    </source>
</evidence>
<evidence type="ECO:0000313" key="9">
    <source>
        <dbReference type="Proteomes" id="UP001255856"/>
    </source>
</evidence>
<dbReference type="FunFam" id="3.30.1490.120:FF:000001">
    <property type="entry name" value="DNA-directed RNA polymerase II subunit RPB7"/>
    <property type="match status" value="1"/>
</dbReference>
<evidence type="ECO:0000256" key="2">
    <source>
        <dbReference type="ARBA" id="ARBA00009307"/>
    </source>
</evidence>
<gene>
    <name evidence="8" type="ORF">QBZ16_004404</name>
</gene>
<comment type="similarity">
    <text evidence="2">Belongs to the eukaryotic RPB7/RPC8 RNA polymerase subunit family.</text>
</comment>
<sequence length="173" mass="19075">MFYLLNLSRELEVHPRFFGPKLGEEIERRLRQEVEGTCSGVYGFVLAVISVLDMGEGLIREGTGAAVFNVTYQCVTFKPHKGEVLDVVVSTVNKMGFFAEAGPLQVFVSNHLIPEAFEFNSTHEPCYVTADGEQKIAAAADVRLRIVGTRIDANEIFAVGDIKADYLGVLQMT</sequence>
<dbReference type="AlphaFoldDB" id="A0AAD9II60"/>
<evidence type="ECO:0000256" key="3">
    <source>
        <dbReference type="ARBA" id="ARBA00022478"/>
    </source>
</evidence>
<dbReference type="FunFam" id="2.40.50.140:FF:000043">
    <property type="entry name" value="DNA-directed RNA polymerase II subunit RPB7"/>
    <property type="match status" value="1"/>
</dbReference>
<reference evidence="8" key="1">
    <citation type="submission" date="2021-01" db="EMBL/GenBank/DDBJ databases">
        <authorList>
            <person name="Eckstrom K.M.E."/>
        </authorList>
    </citation>
    <scope>NUCLEOTIDE SEQUENCE</scope>
    <source>
        <strain evidence="8">UVCC 0001</strain>
    </source>
</reference>
<evidence type="ECO:0000256" key="4">
    <source>
        <dbReference type="ARBA" id="ARBA00023163"/>
    </source>
</evidence>
<dbReference type="InterPro" id="IPR005576">
    <property type="entry name" value="Rpb7-like_N"/>
</dbReference>
<feature type="domain" description="S1 motif" evidence="6">
    <location>
        <begin position="78"/>
        <end position="144"/>
    </location>
</feature>
<dbReference type="InterPro" id="IPR012340">
    <property type="entry name" value="NA-bd_OB-fold"/>
</dbReference>
<dbReference type="PANTHER" id="PTHR12709:SF4">
    <property type="entry name" value="DNA-DIRECTED RNA POLYMERASE II SUBUNIT RPB7"/>
    <property type="match status" value="1"/>
</dbReference>
<dbReference type="Proteomes" id="UP001255856">
    <property type="component" value="Unassembled WGS sequence"/>
</dbReference>
<feature type="domain" description="RNA polymerase Rpb7-like N-terminal" evidence="7">
    <location>
        <begin position="11"/>
        <end position="64"/>
    </location>
</feature>
<dbReference type="GO" id="GO:0000932">
    <property type="term" value="C:P-body"/>
    <property type="evidence" value="ECO:0007669"/>
    <property type="project" value="TreeGrafter"/>
</dbReference>
<name>A0AAD9II60_PROWI</name>
<keyword evidence="4" id="KW-0804">Transcription</keyword>
<dbReference type="GO" id="GO:0045948">
    <property type="term" value="P:positive regulation of translational initiation"/>
    <property type="evidence" value="ECO:0007669"/>
    <property type="project" value="TreeGrafter"/>
</dbReference>
<evidence type="ECO:0000256" key="5">
    <source>
        <dbReference type="ARBA" id="ARBA00023242"/>
    </source>
</evidence>
<dbReference type="Pfam" id="PF00575">
    <property type="entry name" value="S1"/>
    <property type="match status" value="1"/>
</dbReference>
<evidence type="ECO:0000256" key="1">
    <source>
        <dbReference type="ARBA" id="ARBA00004123"/>
    </source>
</evidence>
<keyword evidence="5" id="KW-0539">Nucleus</keyword>
<dbReference type="Pfam" id="PF03876">
    <property type="entry name" value="SHS2_Rpb7-N"/>
    <property type="match status" value="1"/>
</dbReference>
<dbReference type="GO" id="GO:0006367">
    <property type="term" value="P:transcription initiation at RNA polymerase II promoter"/>
    <property type="evidence" value="ECO:0007669"/>
    <property type="project" value="TreeGrafter"/>
</dbReference>
<accession>A0AAD9II60</accession>
<keyword evidence="9" id="KW-1185">Reference proteome</keyword>
<dbReference type="GO" id="GO:0003697">
    <property type="term" value="F:single-stranded DNA binding"/>
    <property type="evidence" value="ECO:0007669"/>
    <property type="project" value="TreeGrafter"/>
</dbReference>
<keyword evidence="3" id="KW-0240">DNA-directed RNA polymerase</keyword>
<dbReference type="InterPro" id="IPR036898">
    <property type="entry name" value="RNA_pol_Rpb7-like_N_sf"/>
</dbReference>
<evidence type="ECO:0000259" key="6">
    <source>
        <dbReference type="Pfam" id="PF00575"/>
    </source>
</evidence>
<dbReference type="GO" id="GO:0003727">
    <property type="term" value="F:single-stranded RNA binding"/>
    <property type="evidence" value="ECO:0007669"/>
    <property type="project" value="TreeGrafter"/>
</dbReference>
<organism evidence="8 9">
    <name type="scientific">Prototheca wickerhamii</name>
    <dbReference type="NCBI Taxonomy" id="3111"/>
    <lineage>
        <taxon>Eukaryota</taxon>
        <taxon>Viridiplantae</taxon>
        <taxon>Chlorophyta</taxon>
        <taxon>core chlorophytes</taxon>
        <taxon>Trebouxiophyceae</taxon>
        <taxon>Chlorellales</taxon>
        <taxon>Chlorellaceae</taxon>
        <taxon>Prototheca</taxon>
    </lineage>
</organism>
<dbReference type="GO" id="GO:0005665">
    <property type="term" value="C:RNA polymerase II, core complex"/>
    <property type="evidence" value="ECO:0007669"/>
    <property type="project" value="TreeGrafter"/>
</dbReference>
<proteinExistence type="inferred from homology"/>
<evidence type="ECO:0000259" key="7">
    <source>
        <dbReference type="Pfam" id="PF03876"/>
    </source>
</evidence>
<dbReference type="CDD" id="cd04329">
    <property type="entry name" value="RNAP_II_Rpb7_N"/>
    <property type="match status" value="1"/>
</dbReference>
<dbReference type="SUPFAM" id="SSF88798">
    <property type="entry name" value="N-terminal, heterodimerisation domain of RBP7 (RpoE)"/>
    <property type="match status" value="1"/>
</dbReference>
<protein>
    <recommendedName>
        <fullName evidence="10">DNA-directed RNA polymerase II subunit RPB7</fullName>
    </recommendedName>
</protein>